<proteinExistence type="predicted"/>
<reference evidence="3" key="1">
    <citation type="journal article" date="2019" name="Int. J. Syst. Evol. Microbiol.">
        <title>The Global Catalogue of Microorganisms (GCM) 10K type strain sequencing project: providing services to taxonomists for standard genome sequencing and annotation.</title>
        <authorList>
            <consortium name="The Broad Institute Genomics Platform"/>
            <consortium name="The Broad Institute Genome Sequencing Center for Infectious Disease"/>
            <person name="Wu L."/>
            <person name="Ma J."/>
        </authorList>
    </citation>
    <scope>NUCLEOTIDE SEQUENCE [LARGE SCALE GENOMIC DNA]</scope>
    <source>
        <strain evidence="3">CGMCC 1.12295</strain>
    </source>
</reference>
<name>A0ABW4KJY2_9BACI</name>
<dbReference type="RefSeq" id="WP_318282821.1">
    <property type="nucleotide sequence ID" value="NZ_JBHUEO010000090.1"/>
</dbReference>
<sequence>MNKSSMYYDRQEEQWYVHLRGNDYALQCGESFGLYIGQKSIPCRLELGNKWYVVMEDVRFDLREDNKYQIKM</sequence>
<protein>
    <submittedName>
        <fullName evidence="2">DUF5348 domain-containing protein</fullName>
    </submittedName>
</protein>
<gene>
    <name evidence="2" type="ORF">ACFSCZ_17430</name>
</gene>
<dbReference type="InterPro" id="IPR035255">
    <property type="entry name" value="DUF5348"/>
</dbReference>
<accession>A0ABW4KJY2</accession>
<dbReference type="Proteomes" id="UP001597301">
    <property type="component" value="Unassembled WGS sequence"/>
</dbReference>
<dbReference type="Pfam" id="PF17295">
    <property type="entry name" value="DUF5348"/>
    <property type="match status" value="1"/>
</dbReference>
<organism evidence="2 3">
    <name type="scientific">Siminovitchia sediminis</name>
    <dbReference type="NCBI Taxonomy" id="1274353"/>
    <lineage>
        <taxon>Bacteria</taxon>
        <taxon>Bacillati</taxon>
        <taxon>Bacillota</taxon>
        <taxon>Bacilli</taxon>
        <taxon>Bacillales</taxon>
        <taxon>Bacillaceae</taxon>
        <taxon>Siminovitchia</taxon>
    </lineage>
</organism>
<evidence type="ECO:0000313" key="2">
    <source>
        <dbReference type="EMBL" id="MFD1708467.1"/>
    </source>
</evidence>
<evidence type="ECO:0000313" key="3">
    <source>
        <dbReference type="Proteomes" id="UP001597301"/>
    </source>
</evidence>
<comment type="caution">
    <text evidence="2">The sequence shown here is derived from an EMBL/GenBank/DDBJ whole genome shotgun (WGS) entry which is preliminary data.</text>
</comment>
<keyword evidence="3" id="KW-1185">Reference proteome</keyword>
<evidence type="ECO:0000259" key="1">
    <source>
        <dbReference type="Pfam" id="PF17295"/>
    </source>
</evidence>
<dbReference type="Gene3D" id="2.40.10.390">
    <property type="match status" value="1"/>
</dbReference>
<dbReference type="EMBL" id="JBHUEO010000090">
    <property type="protein sequence ID" value="MFD1708467.1"/>
    <property type="molecule type" value="Genomic_DNA"/>
</dbReference>
<feature type="domain" description="DUF5348" evidence="1">
    <location>
        <begin position="5"/>
        <end position="70"/>
    </location>
</feature>